<dbReference type="Gene3D" id="2.130.10.10">
    <property type="entry name" value="YVTN repeat-like/Quinoprotein amine dehydrogenase"/>
    <property type="match status" value="2"/>
</dbReference>
<name>A0A6A6NQE0_9PEZI</name>
<dbReference type="PANTHER" id="PTHR19848">
    <property type="entry name" value="WD40 REPEAT PROTEIN"/>
    <property type="match status" value="1"/>
</dbReference>
<organism evidence="6 7">
    <name type="scientific">Lineolata rhizophorae</name>
    <dbReference type="NCBI Taxonomy" id="578093"/>
    <lineage>
        <taxon>Eukaryota</taxon>
        <taxon>Fungi</taxon>
        <taxon>Dikarya</taxon>
        <taxon>Ascomycota</taxon>
        <taxon>Pezizomycotina</taxon>
        <taxon>Dothideomycetes</taxon>
        <taxon>Dothideomycetes incertae sedis</taxon>
        <taxon>Lineolatales</taxon>
        <taxon>Lineolataceae</taxon>
        <taxon>Lineolata</taxon>
    </lineage>
</organism>
<dbReference type="Proteomes" id="UP000799766">
    <property type="component" value="Unassembled WGS sequence"/>
</dbReference>
<dbReference type="Pfam" id="PF23798">
    <property type="entry name" value="Beta-prop_SPT8"/>
    <property type="match status" value="2"/>
</dbReference>
<feature type="domain" description="Transcription factor spt8 beta-propeller" evidence="5">
    <location>
        <begin position="539"/>
        <end position="710"/>
    </location>
</feature>
<feature type="region of interest" description="Disordered" evidence="4">
    <location>
        <begin position="350"/>
        <end position="516"/>
    </location>
</feature>
<dbReference type="PROSITE" id="PS50082">
    <property type="entry name" value="WD_REPEATS_2"/>
    <property type="match status" value="1"/>
</dbReference>
<sequence>MATFDDDDANSPDTSSEPEAEADVDETMEDVDAMDQDGDEENDQDLDDQGDGDGDEDGDDDNENGDNEDDDEDRDDDRDDDMESPSQRNSRPRTPVRQNGVRQSPSARREAGGARGANDLSSFSGPTISFTSPSPRPSSAAAAAAAAVADLAPWRPAVRKEALTASLYDIVPTIAAPHSTSINAITATPDMRWVFSGGTDGYIRKFNWIDTVNGKMMLTVAQRHPFVDSVTKAGVLMSYWENEDGPGDMDDNVVPSPVYSLAVQHQGLWLLSGLESGGINLQSVRHEEGKRLHCLRKHTSAVSVLTLAHDERSVLSGSWDKMIHDWDLNTGQIRRSFDSSSSQISAIEMRPISSLPVPEDSDLFPATNGTFSSNNAAPPTTNGVLPNGVGPASNSRGEGTGDGGSAAGGGGAGAGGSPTDSLFGDNGDKDSLFGGDDDAANASVPTFGDDEDDEFSRAIANGLQQQEEDDAEAEAEAEMMDVSGGPVQPPNGENGAGDMPGETDQAGTAGGQSAETAGSETLVNGVDDMPNGVVFDADANLPSSETTFLDAAINGTLRIWDRRQARPVASIMPQRGVPPWCMNACWSPDGNFIYAGRRNGTVEEYSLHRSLKEPRRTFRFPTGSGPVSALKPMPNGRHLVCASYDILRLYDLREPEITRHSAVPFLIVPGHRTGVVSQLYIDPTCTFMISIAGNRGWEGSSTEVLLGYEIGVTK</sequence>
<dbReference type="SUPFAM" id="SSF50978">
    <property type="entry name" value="WD40 repeat-like"/>
    <property type="match status" value="1"/>
</dbReference>
<dbReference type="EMBL" id="MU001694">
    <property type="protein sequence ID" value="KAF2453936.1"/>
    <property type="molecule type" value="Genomic_DNA"/>
</dbReference>
<accession>A0A6A6NQE0</accession>
<keyword evidence="1 3" id="KW-0853">WD repeat</keyword>
<dbReference type="AlphaFoldDB" id="A0A6A6NQE0"/>
<dbReference type="OrthoDB" id="10260946at2759"/>
<feature type="compositionally biased region" description="Gly residues" evidence="4">
    <location>
        <begin position="398"/>
        <end position="416"/>
    </location>
</feature>
<dbReference type="SMART" id="SM00320">
    <property type="entry name" value="WD40"/>
    <property type="match status" value="5"/>
</dbReference>
<dbReference type="PANTHER" id="PTHR19848:SF8">
    <property type="entry name" value="F-BOX AND WD REPEAT DOMAIN CONTAINING 7"/>
    <property type="match status" value="1"/>
</dbReference>
<evidence type="ECO:0000256" key="2">
    <source>
        <dbReference type="ARBA" id="ARBA00022737"/>
    </source>
</evidence>
<feature type="compositionally biased region" description="Polar residues" evidence="4">
    <location>
        <begin position="367"/>
        <end position="384"/>
    </location>
</feature>
<feature type="compositionally biased region" description="Acidic residues" evidence="4">
    <location>
        <begin position="466"/>
        <end position="479"/>
    </location>
</feature>
<dbReference type="PROSITE" id="PS50294">
    <property type="entry name" value="WD_REPEATS_REGION"/>
    <property type="match status" value="1"/>
</dbReference>
<evidence type="ECO:0000313" key="7">
    <source>
        <dbReference type="Proteomes" id="UP000799766"/>
    </source>
</evidence>
<feature type="compositionally biased region" description="Acidic residues" evidence="4">
    <location>
        <begin position="1"/>
        <end position="83"/>
    </location>
</feature>
<keyword evidence="7" id="KW-1185">Reference proteome</keyword>
<protein>
    <submittedName>
        <fullName evidence="6">WD40-repeat-containing domain protein</fullName>
    </submittedName>
</protein>
<proteinExistence type="predicted"/>
<feature type="repeat" description="WD" evidence="3">
    <location>
        <begin position="295"/>
        <end position="336"/>
    </location>
</feature>
<gene>
    <name evidence="6" type="ORF">BDY21DRAFT_292138</name>
</gene>
<evidence type="ECO:0000256" key="3">
    <source>
        <dbReference type="PROSITE-ProRule" id="PRU00221"/>
    </source>
</evidence>
<evidence type="ECO:0000259" key="5">
    <source>
        <dbReference type="Pfam" id="PF23798"/>
    </source>
</evidence>
<feature type="compositionally biased region" description="Polar residues" evidence="4">
    <location>
        <begin position="96"/>
        <end position="106"/>
    </location>
</feature>
<dbReference type="InterPro" id="IPR057544">
    <property type="entry name" value="Beta-prop_SPT8"/>
</dbReference>
<evidence type="ECO:0000256" key="1">
    <source>
        <dbReference type="ARBA" id="ARBA00022574"/>
    </source>
</evidence>
<feature type="region of interest" description="Disordered" evidence="4">
    <location>
        <begin position="1"/>
        <end position="138"/>
    </location>
</feature>
<feature type="compositionally biased region" description="Polar residues" evidence="4">
    <location>
        <begin position="119"/>
        <end position="131"/>
    </location>
</feature>
<keyword evidence="2" id="KW-0677">Repeat</keyword>
<dbReference type="InterPro" id="IPR036322">
    <property type="entry name" value="WD40_repeat_dom_sf"/>
</dbReference>
<evidence type="ECO:0000313" key="6">
    <source>
        <dbReference type="EMBL" id="KAF2453936.1"/>
    </source>
</evidence>
<dbReference type="InterPro" id="IPR015943">
    <property type="entry name" value="WD40/YVTN_repeat-like_dom_sf"/>
</dbReference>
<feature type="domain" description="Transcription factor spt8 beta-propeller" evidence="5">
    <location>
        <begin position="168"/>
        <end position="354"/>
    </location>
</feature>
<evidence type="ECO:0000256" key="4">
    <source>
        <dbReference type="SAM" id="MobiDB-lite"/>
    </source>
</evidence>
<reference evidence="6" key="1">
    <citation type="journal article" date="2020" name="Stud. Mycol.">
        <title>101 Dothideomycetes genomes: a test case for predicting lifestyles and emergence of pathogens.</title>
        <authorList>
            <person name="Haridas S."/>
            <person name="Albert R."/>
            <person name="Binder M."/>
            <person name="Bloem J."/>
            <person name="Labutti K."/>
            <person name="Salamov A."/>
            <person name="Andreopoulos B."/>
            <person name="Baker S."/>
            <person name="Barry K."/>
            <person name="Bills G."/>
            <person name="Bluhm B."/>
            <person name="Cannon C."/>
            <person name="Castanera R."/>
            <person name="Culley D."/>
            <person name="Daum C."/>
            <person name="Ezra D."/>
            <person name="Gonzalez J."/>
            <person name="Henrissat B."/>
            <person name="Kuo A."/>
            <person name="Liang C."/>
            <person name="Lipzen A."/>
            <person name="Lutzoni F."/>
            <person name="Magnuson J."/>
            <person name="Mondo S."/>
            <person name="Nolan M."/>
            <person name="Ohm R."/>
            <person name="Pangilinan J."/>
            <person name="Park H.-J."/>
            <person name="Ramirez L."/>
            <person name="Alfaro M."/>
            <person name="Sun H."/>
            <person name="Tritt A."/>
            <person name="Yoshinaga Y."/>
            <person name="Zwiers L.-H."/>
            <person name="Turgeon B."/>
            <person name="Goodwin S."/>
            <person name="Spatafora J."/>
            <person name="Crous P."/>
            <person name="Grigoriev I."/>
        </authorList>
    </citation>
    <scope>NUCLEOTIDE SEQUENCE</scope>
    <source>
        <strain evidence="6">ATCC 16933</strain>
    </source>
</reference>
<dbReference type="InterPro" id="IPR001680">
    <property type="entry name" value="WD40_rpt"/>
</dbReference>